<evidence type="ECO:0000313" key="3">
    <source>
        <dbReference type="Proteomes" id="UP000253426"/>
    </source>
</evidence>
<evidence type="ECO:0000256" key="1">
    <source>
        <dbReference type="SAM" id="SignalP"/>
    </source>
</evidence>
<dbReference type="EMBL" id="QNRR01000008">
    <property type="protein sequence ID" value="RBP40301.1"/>
    <property type="molecule type" value="Genomic_DNA"/>
</dbReference>
<organism evidence="2 3">
    <name type="scientific">Roseimicrobium gellanilyticum</name>
    <dbReference type="NCBI Taxonomy" id="748857"/>
    <lineage>
        <taxon>Bacteria</taxon>
        <taxon>Pseudomonadati</taxon>
        <taxon>Verrucomicrobiota</taxon>
        <taxon>Verrucomicrobiia</taxon>
        <taxon>Verrucomicrobiales</taxon>
        <taxon>Verrucomicrobiaceae</taxon>
        <taxon>Roseimicrobium</taxon>
    </lineage>
</organism>
<comment type="caution">
    <text evidence="2">The sequence shown here is derived from an EMBL/GenBank/DDBJ whole genome shotgun (WGS) entry which is preliminary data.</text>
</comment>
<protein>
    <submittedName>
        <fullName evidence="2">Uncharacterized protein</fullName>
    </submittedName>
</protein>
<dbReference type="RefSeq" id="WP_147263508.1">
    <property type="nucleotide sequence ID" value="NZ_QNRR01000008.1"/>
</dbReference>
<keyword evidence="3" id="KW-1185">Reference proteome</keyword>
<sequence length="139" mass="15907">MRRLARILPTLTLMVICHGLTPATLHAQHLDWKLEDFKPVTELPWGGHDAGATARFGFAQLEKYGWYGHPKDEVIDFFAGKNNEYRDNTSVIDRTFCSARVWAATKPAEMKAWVATLKDDKLREALTWLVDHPWGPGRF</sequence>
<gene>
    <name evidence="2" type="ORF">DES53_1087</name>
</gene>
<accession>A0A366HCW2</accession>
<evidence type="ECO:0000313" key="2">
    <source>
        <dbReference type="EMBL" id="RBP40301.1"/>
    </source>
</evidence>
<dbReference type="AlphaFoldDB" id="A0A366HCW2"/>
<dbReference type="Proteomes" id="UP000253426">
    <property type="component" value="Unassembled WGS sequence"/>
</dbReference>
<feature type="signal peptide" evidence="1">
    <location>
        <begin position="1"/>
        <end position="27"/>
    </location>
</feature>
<proteinExistence type="predicted"/>
<keyword evidence="1" id="KW-0732">Signal</keyword>
<name>A0A366HCW2_9BACT</name>
<reference evidence="2 3" key="1">
    <citation type="submission" date="2018-06" db="EMBL/GenBank/DDBJ databases">
        <title>Genomic Encyclopedia of Type Strains, Phase IV (KMG-IV): sequencing the most valuable type-strain genomes for metagenomic binning, comparative biology and taxonomic classification.</title>
        <authorList>
            <person name="Goeker M."/>
        </authorList>
    </citation>
    <scope>NUCLEOTIDE SEQUENCE [LARGE SCALE GENOMIC DNA]</scope>
    <source>
        <strain evidence="2 3">DSM 25532</strain>
    </source>
</reference>
<feature type="chain" id="PRO_5016966664" evidence="1">
    <location>
        <begin position="28"/>
        <end position="139"/>
    </location>
</feature>